<proteinExistence type="predicted"/>
<evidence type="ECO:0000313" key="2">
    <source>
        <dbReference type="EMBL" id="BES96197.1"/>
    </source>
</evidence>
<organism evidence="2 3">
    <name type="scientific">Nesidiocoris tenuis</name>
    <dbReference type="NCBI Taxonomy" id="355587"/>
    <lineage>
        <taxon>Eukaryota</taxon>
        <taxon>Metazoa</taxon>
        <taxon>Ecdysozoa</taxon>
        <taxon>Arthropoda</taxon>
        <taxon>Hexapoda</taxon>
        <taxon>Insecta</taxon>
        <taxon>Pterygota</taxon>
        <taxon>Neoptera</taxon>
        <taxon>Paraneoptera</taxon>
        <taxon>Hemiptera</taxon>
        <taxon>Heteroptera</taxon>
        <taxon>Panheteroptera</taxon>
        <taxon>Cimicomorpha</taxon>
        <taxon>Miridae</taxon>
        <taxon>Dicyphina</taxon>
        <taxon>Nesidiocoris</taxon>
    </lineage>
</organism>
<keyword evidence="1" id="KW-0472">Membrane</keyword>
<sequence length="268" mass="30533">MAPNIFTLSSYVGLWLLDRKGSPLNSKIYTTMAIIISVLGITFEIVRFPIVFRTEFFSEHYYVHFIDNTLSKLALISHCFSCVKNKKCFQKVYKIIGRPVKPRIPVAAIIGFSFHAMRFACPIVDTMNLQFHHQLSIIVYLIMDIGKLLITLQLRAFLSNSSDILKKINLRAWKSMKFDADAFDDASWAAEKLNSLYGPQLLILIANFFVTAVAKSFLFIRELSALGSNDLSYDKLMNPLYNGLTVVICFHQLFLIIDGCHRTAREVS</sequence>
<dbReference type="Proteomes" id="UP001307889">
    <property type="component" value="Chromosome 7"/>
</dbReference>
<feature type="transmembrane region" description="Helical" evidence="1">
    <location>
        <begin position="62"/>
        <end position="83"/>
    </location>
</feature>
<feature type="transmembrane region" description="Helical" evidence="1">
    <location>
        <begin position="201"/>
        <end position="220"/>
    </location>
</feature>
<reference evidence="2 3" key="1">
    <citation type="submission" date="2023-09" db="EMBL/GenBank/DDBJ databases">
        <title>Nesidiocoris tenuis whole genome shotgun sequence.</title>
        <authorList>
            <person name="Shibata T."/>
            <person name="Shimoda M."/>
            <person name="Kobayashi T."/>
            <person name="Uehara T."/>
        </authorList>
    </citation>
    <scope>NUCLEOTIDE SEQUENCE [LARGE SCALE GENOMIC DNA]</scope>
    <source>
        <strain evidence="2 3">Japan</strain>
    </source>
</reference>
<keyword evidence="1" id="KW-1133">Transmembrane helix</keyword>
<feature type="transmembrane region" description="Helical" evidence="1">
    <location>
        <begin position="137"/>
        <end position="158"/>
    </location>
</feature>
<feature type="transmembrane region" description="Helical" evidence="1">
    <location>
        <begin position="240"/>
        <end position="257"/>
    </location>
</feature>
<name>A0ABN7AXV1_9HEMI</name>
<evidence type="ECO:0000313" key="3">
    <source>
        <dbReference type="Proteomes" id="UP001307889"/>
    </source>
</evidence>
<evidence type="ECO:0008006" key="4">
    <source>
        <dbReference type="Google" id="ProtNLM"/>
    </source>
</evidence>
<keyword evidence="3" id="KW-1185">Reference proteome</keyword>
<feature type="transmembrane region" description="Helical" evidence="1">
    <location>
        <begin position="104"/>
        <end position="125"/>
    </location>
</feature>
<gene>
    <name evidence="2" type="ORF">NTJ_09006</name>
</gene>
<keyword evidence="1" id="KW-0812">Transmembrane</keyword>
<accession>A0ABN7AXV1</accession>
<feature type="transmembrane region" description="Helical" evidence="1">
    <location>
        <begin position="28"/>
        <end position="50"/>
    </location>
</feature>
<dbReference type="EMBL" id="AP028915">
    <property type="protein sequence ID" value="BES96197.1"/>
    <property type="molecule type" value="Genomic_DNA"/>
</dbReference>
<evidence type="ECO:0000256" key="1">
    <source>
        <dbReference type="SAM" id="Phobius"/>
    </source>
</evidence>
<protein>
    <recommendedName>
        <fullName evidence="4">Gustatory receptor</fullName>
    </recommendedName>
</protein>